<dbReference type="GeneID" id="66075600"/>
<dbReference type="InterPro" id="IPR007274">
    <property type="entry name" value="Cop_transporter"/>
</dbReference>
<evidence type="ECO:0000256" key="4">
    <source>
        <dbReference type="ARBA" id="ARBA00022989"/>
    </source>
</evidence>
<dbReference type="GO" id="GO:0016020">
    <property type="term" value="C:membrane"/>
    <property type="evidence" value="ECO:0007669"/>
    <property type="project" value="UniProtKB-SubCell"/>
</dbReference>
<keyword evidence="6" id="KW-0406">Ion transport</keyword>
<accession>A0A9P7S5I0</accession>
<dbReference type="OrthoDB" id="161814at2759"/>
<keyword evidence="3 6" id="KW-0812">Transmembrane</keyword>
<evidence type="ECO:0000256" key="6">
    <source>
        <dbReference type="RuleBase" id="RU367022"/>
    </source>
</evidence>
<protein>
    <recommendedName>
        <fullName evidence="6">Copper transport protein</fullName>
    </recommendedName>
</protein>
<evidence type="ECO:0000256" key="3">
    <source>
        <dbReference type="ARBA" id="ARBA00022692"/>
    </source>
</evidence>
<keyword evidence="6" id="KW-0186">Copper</keyword>
<reference evidence="7" key="1">
    <citation type="journal article" date="2021" name="Genome Biol. Evol.">
        <title>The assembled and annotated genome of the fairy-ring fungus Marasmius oreades.</title>
        <authorList>
            <person name="Hiltunen M."/>
            <person name="Ament-Velasquez S.L."/>
            <person name="Johannesson H."/>
        </authorList>
    </citation>
    <scope>NUCLEOTIDE SEQUENCE</scope>
    <source>
        <strain evidence="7">03SP1</strain>
    </source>
</reference>
<sequence>MSSSSEGPACKISMLWNWYTVDACFISRNWHIRSVGAYAGMLVVLFCLVILVEGVRRLGRDYDRRIVTHQHAIALSSEPFVNKTSSTTIAIKPTYTQQAVRSLFHTVQFGAGYMFMLLAMYYNGGVILILFAGTYAGHFLIGRDTLGHAENPHKEACCGA</sequence>
<feature type="transmembrane region" description="Helical" evidence="6">
    <location>
        <begin position="111"/>
        <end position="136"/>
    </location>
</feature>
<keyword evidence="5 6" id="KW-0472">Membrane</keyword>
<dbReference type="AlphaFoldDB" id="A0A9P7S5I0"/>
<dbReference type="EMBL" id="CM032183">
    <property type="protein sequence ID" value="KAG7095829.1"/>
    <property type="molecule type" value="Genomic_DNA"/>
</dbReference>
<proteinExistence type="inferred from homology"/>
<dbReference type="Pfam" id="PF04145">
    <property type="entry name" value="Ctr"/>
    <property type="match status" value="1"/>
</dbReference>
<evidence type="ECO:0000313" key="7">
    <source>
        <dbReference type="EMBL" id="KAG7095829.1"/>
    </source>
</evidence>
<comment type="similarity">
    <text evidence="2 6">Belongs to the copper transporter (Ctr) (TC 1.A.56) family. SLC31A subfamily.</text>
</comment>
<dbReference type="Proteomes" id="UP001049176">
    <property type="component" value="Chromosome 3"/>
</dbReference>
<keyword evidence="6" id="KW-0187">Copper transport</keyword>
<keyword evidence="4 6" id="KW-1133">Transmembrane helix</keyword>
<dbReference type="RefSeq" id="XP_043012299.1">
    <property type="nucleotide sequence ID" value="XM_043151206.1"/>
</dbReference>
<evidence type="ECO:0000313" key="8">
    <source>
        <dbReference type="Proteomes" id="UP001049176"/>
    </source>
</evidence>
<evidence type="ECO:0000256" key="2">
    <source>
        <dbReference type="ARBA" id="ARBA00006921"/>
    </source>
</evidence>
<evidence type="ECO:0000256" key="1">
    <source>
        <dbReference type="ARBA" id="ARBA00004141"/>
    </source>
</evidence>
<feature type="transmembrane region" description="Helical" evidence="6">
    <location>
        <begin position="35"/>
        <end position="55"/>
    </location>
</feature>
<comment type="caution">
    <text evidence="7">The sequence shown here is derived from an EMBL/GenBank/DDBJ whole genome shotgun (WGS) entry which is preliminary data.</text>
</comment>
<dbReference type="GO" id="GO:0005375">
    <property type="term" value="F:copper ion transmembrane transporter activity"/>
    <property type="evidence" value="ECO:0007669"/>
    <property type="project" value="UniProtKB-UniRule"/>
</dbReference>
<dbReference type="PANTHER" id="PTHR12483:SF73">
    <property type="entry name" value="COPPER TRANSPORT PROTEIN CTR3"/>
    <property type="match status" value="1"/>
</dbReference>
<comment type="subcellular location">
    <subcellularLocation>
        <location evidence="1 6">Membrane</location>
        <topology evidence="1 6">Multi-pass membrane protein</topology>
    </subcellularLocation>
</comment>
<keyword evidence="6" id="KW-0813">Transport</keyword>
<keyword evidence="8" id="KW-1185">Reference proteome</keyword>
<dbReference type="KEGG" id="more:E1B28_006524"/>
<dbReference type="PANTHER" id="PTHR12483">
    <property type="entry name" value="SOLUTE CARRIER FAMILY 31 COPPER TRANSPORTERS"/>
    <property type="match status" value="1"/>
</dbReference>
<evidence type="ECO:0000256" key="5">
    <source>
        <dbReference type="ARBA" id="ARBA00023136"/>
    </source>
</evidence>
<name>A0A9P7S5I0_9AGAR</name>
<organism evidence="7 8">
    <name type="scientific">Marasmius oreades</name>
    <name type="common">fairy-ring Marasmius</name>
    <dbReference type="NCBI Taxonomy" id="181124"/>
    <lineage>
        <taxon>Eukaryota</taxon>
        <taxon>Fungi</taxon>
        <taxon>Dikarya</taxon>
        <taxon>Basidiomycota</taxon>
        <taxon>Agaricomycotina</taxon>
        <taxon>Agaricomycetes</taxon>
        <taxon>Agaricomycetidae</taxon>
        <taxon>Agaricales</taxon>
        <taxon>Marasmiineae</taxon>
        <taxon>Marasmiaceae</taxon>
        <taxon>Marasmius</taxon>
    </lineage>
</organism>
<gene>
    <name evidence="7" type="ORF">E1B28_006524</name>
</gene>